<dbReference type="GO" id="GO:0005730">
    <property type="term" value="C:nucleolus"/>
    <property type="evidence" value="ECO:0007669"/>
    <property type="project" value="UniProtKB-SubCell"/>
</dbReference>
<dbReference type="GO" id="GO:0006351">
    <property type="term" value="P:DNA-templated transcription"/>
    <property type="evidence" value="ECO:0007669"/>
    <property type="project" value="InterPro"/>
</dbReference>
<keyword evidence="4" id="KW-0804">Transcription</keyword>
<comment type="caution">
    <text evidence="7">The sequence shown here is derived from an EMBL/GenBank/DDBJ whole genome shotgun (WGS) entry which is preliminary data.</text>
</comment>
<keyword evidence="6" id="KW-0732">Signal</keyword>
<dbReference type="EMBL" id="VVIM01001083">
    <property type="protein sequence ID" value="KAB0790585.1"/>
    <property type="molecule type" value="Genomic_DNA"/>
</dbReference>
<dbReference type="InterPro" id="IPR009668">
    <property type="entry name" value="RNA_pol-assoc_fac_A49-like"/>
</dbReference>
<accession>A0A5N3ZZT8</accession>
<keyword evidence="5" id="KW-0539">Nucleus</keyword>
<feature type="signal peptide" evidence="6">
    <location>
        <begin position="1"/>
        <end position="20"/>
    </location>
</feature>
<keyword evidence="8" id="KW-1185">Reference proteome</keyword>
<evidence type="ECO:0000256" key="5">
    <source>
        <dbReference type="ARBA" id="ARBA00023242"/>
    </source>
</evidence>
<reference evidence="7 8" key="1">
    <citation type="journal article" date="2018" name="Elife">
        <title>Firefly genomes illuminate parallel origins of bioluminescence in beetles.</title>
        <authorList>
            <person name="Fallon T.R."/>
            <person name="Lower S.E."/>
            <person name="Chang C.H."/>
            <person name="Bessho-Uehara M."/>
            <person name="Martin G.J."/>
            <person name="Bewick A.J."/>
            <person name="Behringer M."/>
            <person name="Debat H.J."/>
            <person name="Wong I."/>
            <person name="Day J.C."/>
            <person name="Suvorov A."/>
            <person name="Silva C.J."/>
            <person name="Stanger-Hall K.F."/>
            <person name="Hall D.W."/>
            <person name="Schmitz R.J."/>
            <person name="Nelson D.R."/>
            <person name="Lewis S.M."/>
            <person name="Shigenobu S."/>
            <person name="Bybee S.M."/>
            <person name="Larracuente A.M."/>
            <person name="Oba Y."/>
            <person name="Weng J.K."/>
        </authorList>
    </citation>
    <scope>NUCLEOTIDE SEQUENCE [LARGE SCALE GENOMIC DNA]</scope>
    <source>
        <strain evidence="7">1611_PpyrPB1</strain>
        <tissue evidence="7">Whole body</tissue>
    </source>
</reference>
<evidence type="ECO:0000313" key="8">
    <source>
        <dbReference type="Proteomes" id="UP000327044"/>
    </source>
</evidence>
<dbReference type="Pfam" id="PF06870">
    <property type="entry name" value="RNA_pol_I_A49"/>
    <property type="match status" value="1"/>
</dbReference>
<dbReference type="OrthoDB" id="277398at2759"/>
<dbReference type="GO" id="GO:0003677">
    <property type="term" value="F:DNA binding"/>
    <property type="evidence" value="ECO:0007669"/>
    <property type="project" value="InterPro"/>
</dbReference>
<evidence type="ECO:0000256" key="6">
    <source>
        <dbReference type="SAM" id="SignalP"/>
    </source>
</evidence>
<dbReference type="Proteomes" id="UP000327044">
    <property type="component" value="Unassembled WGS sequence"/>
</dbReference>
<organism evidence="7 8">
    <name type="scientific">Photinus pyralis</name>
    <name type="common">Common eastern firefly</name>
    <name type="synonym">Lampyris pyralis</name>
    <dbReference type="NCBI Taxonomy" id="7054"/>
    <lineage>
        <taxon>Eukaryota</taxon>
        <taxon>Metazoa</taxon>
        <taxon>Ecdysozoa</taxon>
        <taxon>Arthropoda</taxon>
        <taxon>Hexapoda</taxon>
        <taxon>Insecta</taxon>
        <taxon>Pterygota</taxon>
        <taxon>Neoptera</taxon>
        <taxon>Endopterygota</taxon>
        <taxon>Coleoptera</taxon>
        <taxon>Polyphaga</taxon>
        <taxon>Elateriformia</taxon>
        <taxon>Elateroidea</taxon>
        <taxon>Lampyridae</taxon>
        <taxon>Lampyrinae</taxon>
        <taxon>Photinus</taxon>
    </lineage>
</organism>
<comment type="subcellular location">
    <subcellularLocation>
        <location evidence="1">Nucleus</location>
        <location evidence="1">Nucleolus</location>
    </subcellularLocation>
</comment>
<evidence type="ECO:0000256" key="2">
    <source>
        <dbReference type="ARBA" id="ARBA00009430"/>
    </source>
</evidence>
<dbReference type="GO" id="GO:0000428">
    <property type="term" value="C:DNA-directed RNA polymerase complex"/>
    <property type="evidence" value="ECO:0007669"/>
    <property type="project" value="UniProtKB-KW"/>
</dbReference>
<name>A0A5N3ZZT8_PHOPY</name>
<comment type="similarity">
    <text evidence="2">Belongs to the eukaryotic RPA49/POLR1E RNA polymerase subunit family.</text>
</comment>
<dbReference type="AlphaFoldDB" id="A0A5N3ZZT8"/>
<evidence type="ECO:0000256" key="1">
    <source>
        <dbReference type="ARBA" id="ARBA00004604"/>
    </source>
</evidence>
<evidence type="ECO:0008006" key="9">
    <source>
        <dbReference type="Google" id="ProtNLM"/>
    </source>
</evidence>
<keyword evidence="3" id="KW-0240">DNA-directed RNA polymerase</keyword>
<proteinExistence type="inferred from homology"/>
<protein>
    <recommendedName>
        <fullName evidence="9">DNA-directed RNA polymerase I subunit RPA49</fullName>
    </recommendedName>
</protein>
<gene>
    <name evidence="7" type="ORF">PPYR_15010</name>
</gene>
<evidence type="ECO:0000256" key="4">
    <source>
        <dbReference type="ARBA" id="ARBA00023163"/>
    </source>
</evidence>
<sequence length="399" mass="45263">MKGQLGFMLSVCLFVQKAWFVPSRYKFENMTCEITSIDCIEDSDVKPVIVNFENGALNPGQEDNLLCRYYKTKENQLKIGAATSNMLYSGNVESNHLYNTFIGICNKKKTKIRLIAADFATLSPRFDESRELNKSIERLQSTHSQINKSFGSKRAKKKTEQQERMKVDIEAIKDQLEKTVADVVVNPSELVLAKEDEADGEFKPNINRQAGTLSEVYQVDDFVSPGVLESVSEQVDTVLEDSKAADITSDFVSTQITKVVCSNQDDKVHTIQLLLYIDCLIKFMRKQAKEIAVKSMNLCTYSKAVHEDILRRYTISKSKSRLRPNSMRDKCLCSILILAMMVCRYELNLEEIAKELKISLKRIQDVSRALAFEVSKGTAILKLPLPPPVNMNNSKRKKK</sequence>
<evidence type="ECO:0000256" key="3">
    <source>
        <dbReference type="ARBA" id="ARBA00022478"/>
    </source>
</evidence>
<dbReference type="PANTHER" id="PTHR14440">
    <property type="entry name" value="DNA-DIRECTED RNA POLYMERASE I SUBUNIT RPA49"/>
    <property type="match status" value="1"/>
</dbReference>
<dbReference type="InParanoid" id="A0A5N3ZZT8"/>
<evidence type="ECO:0000313" key="7">
    <source>
        <dbReference type="EMBL" id="KAB0790585.1"/>
    </source>
</evidence>
<dbReference type="FunCoup" id="A0A5N3ZZT8">
    <property type="interactions" value="575"/>
</dbReference>
<feature type="chain" id="PRO_5024363115" description="DNA-directed RNA polymerase I subunit RPA49" evidence="6">
    <location>
        <begin position="21"/>
        <end position="399"/>
    </location>
</feature>